<evidence type="ECO:0000256" key="2">
    <source>
        <dbReference type="SAM" id="MobiDB-lite"/>
    </source>
</evidence>
<dbReference type="InterPro" id="IPR000198">
    <property type="entry name" value="RhoGAP_dom"/>
</dbReference>
<gene>
    <name evidence="4" type="ORF">AND_010400</name>
</gene>
<feature type="region of interest" description="Disordered" evidence="2">
    <location>
        <begin position="368"/>
        <end position="439"/>
    </location>
</feature>
<feature type="region of interest" description="Disordered" evidence="2">
    <location>
        <begin position="454"/>
        <end position="665"/>
    </location>
</feature>
<keyword evidence="1" id="KW-0343">GTPase activation</keyword>
<dbReference type="GO" id="GO:0005737">
    <property type="term" value="C:cytoplasm"/>
    <property type="evidence" value="ECO:0007669"/>
    <property type="project" value="TreeGrafter"/>
</dbReference>
<dbReference type="eggNOG" id="KOG1453">
    <property type="taxonomic scope" value="Eukaryota"/>
</dbReference>
<dbReference type="GO" id="GO:0005096">
    <property type="term" value="F:GTPase activator activity"/>
    <property type="evidence" value="ECO:0007669"/>
    <property type="project" value="UniProtKB-KW"/>
</dbReference>
<dbReference type="EMBL" id="ADMH02002181">
    <property type="protein sequence ID" value="ETN58024.1"/>
    <property type="molecule type" value="Genomic_DNA"/>
</dbReference>
<proteinExistence type="predicted"/>
<dbReference type="PANTHER" id="PTHR14963">
    <property type="entry name" value="RHO GTPASE ACTIVATING PROTEIN 18,19-RELATED"/>
    <property type="match status" value="1"/>
</dbReference>
<reference evidence="4 6" key="1">
    <citation type="journal article" date="2010" name="BMC Genomics">
        <title>Combination of measures distinguishes pre-miRNAs from other stem-loops in the genome of the newly sequenced Anopheles darlingi.</title>
        <authorList>
            <person name="Mendes N.D."/>
            <person name="Freitas A.T."/>
            <person name="Vasconcelos A.T."/>
            <person name="Sagot M.F."/>
        </authorList>
    </citation>
    <scope>NUCLEOTIDE SEQUENCE</scope>
</reference>
<dbReference type="VEuPathDB" id="VectorBase:ADAC010400"/>
<feature type="compositionally biased region" description="Acidic residues" evidence="2">
    <location>
        <begin position="589"/>
        <end position="622"/>
    </location>
</feature>
<dbReference type="EnsemblMetazoa" id="ADAC010400-RA">
    <property type="protein sequence ID" value="ADAC010400-PA"/>
    <property type="gene ID" value="ADAC010400"/>
</dbReference>
<feature type="compositionally biased region" description="Polar residues" evidence="2">
    <location>
        <begin position="368"/>
        <end position="377"/>
    </location>
</feature>
<dbReference type="GO" id="GO:0007165">
    <property type="term" value="P:signal transduction"/>
    <property type="evidence" value="ECO:0007669"/>
    <property type="project" value="InterPro"/>
</dbReference>
<dbReference type="PANTHER" id="PTHR14963:SF7">
    <property type="entry name" value="RHO GTPASE-ACTIVATING PROTEIN 19"/>
    <property type="match status" value="1"/>
</dbReference>
<dbReference type="VEuPathDB" id="VectorBase:ADAR2_006649"/>
<feature type="region of interest" description="Disordered" evidence="2">
    <location>
        <begin position="693"/>
        <end position="727"/>
    </location>
</feature>
<dbReference type="GO" id="GO:0051056">
    <property type="term" value="P:regulation of small GTPase mediated signal transduction"/>
    <property type="evidence" value="ECO:0007669"/>
    <property type="project" value="TreeGrafter"/>
</dbReference>
<feature type="region of interest" description="Disordered" evidence="2">
    <location>
        <begin position="750"/>
        <end position="785"/>
    </location>
</feature>
<dbReference type="SMART" id="SM00324">
    <property type="entry name" value="RhoGAP"/>
    <property type="match status" value="1"/>
</dbReference>
<dbReference type="InterPro" id="IPR008936">
    <property type="entry name" value="Rho_GTPase_activation_prot"/>
</dbReference>
<dbReference type="Pfam" id="PF00620">
    <property type="entry name" value="RhoGAP"/>
    <property type="match status" value="1"/>
</dbReference>
<accession>W5J5I4</accession>
<keyword evidence="6" id="KW-1185">Reference proteome</keyword>
<feature type="compositionally biased region" description="Basic and acidic residues" evidence="2">
    <location>
        <begin position="639"/>
        <end position="652"/>
    </location>
</feature>
<dbReference type="Gene3D" id="1.10.555.10">
    <property type="entry name" value="Rho GTPase activation protein"/>
    <property type="match status" value="1"/>
</dbReference>
<feature type="compositionally biased region" description="Low complexity" evidence="2">
    <location>
        <begin position="772"/>
        <end position="782"/>
    </location>
</feature>
<dbReference type="OMA" id="VNDEHET"/>
<protein>
    <submittedName>
        <fullName evidence="4">Rho gtpase activating protein</fullName>
    </submittedName>
</protein>
<dbReference type="PROSITE" id="PS50238">
    <property type="entry name" value="RHOGAP"/>
    <property type="match status" value="1"/>
</dbReference>
<sequence>MMAVQSLATKVRLNQDTAKRLQEEHPEQFVTLVRMHLSFVLDLNTDTENDPVEQDKQKIKKWKGFHKKAKGCTSVKATTSPETAKTTLTAPIISNLRQLIAFLEQEHNISQEGIFRKTGSLARQGELKNLLVQGNTLPLDQGDYTAHDCASVLKNFLSELSEPLLTELYYPAYRQVAESFSTKDKEPGRGEDWLLNALQLLLLLLPEENHSLLDCLIDLLYRTVQHEATNKMSAENLAKLFTPHLICPRKLSANALHETASQMFVIVEFMIKTGPRLFHIPTKLATDIRAYFVEQNRRRTMSPEHILNESTTSDSVANTVYTFVDRQKTAEAHIIDSTDTALAELYAHIQSLPESSKKKKLVSKFNHQNRYGTPVQRSSGGSGGGGGGGSVGPKYPRSFGDSIKRHIFHKSLMSRTPKRSATTGGTQTPTLFQTPNGSSYHAAKQRVLFQSPASAISSPSSSNSPAQLLRRTSSTLSSSSSTGTPSISTPSSKQQSLRVSSVASASRSASNGTGTESSEPRKDLKRQSSEGLGTMAIMTSPTADETEQERKRSRVEEPTGCDRPRSTVVRFATTNDTDECVHEVVLPAPEDDEDFVDQEDDDIGSDRDDGEDREADSLDDPAEDHAFVDEDDFSSDELLPDRMHSDTEDERYGSSLGESRSRYRSEPNLSAIVWNRGHFGKQTAVGLSSVLAEQERDTPDGGVLARDSRSGQIASSPVAITPGSSTKQRRNINFFKNKLIKGVSMGNLRFPFGSDSKSSKKSGESKGERPRSSSTSVGSSASGLFNDRGWMSTLNKVELGENLPQQQQGSIMQAGTGWPGSYLTSTPGPGVALANGRNSMSPITKSTQRMPKSMQESIMTPRSRKPVMMLAALHGNDHQHQQHQLSSTTCASFSSLREEDEESDPEPMIEPASLLLPAGPRPPTGLDQNIIKLINDTGLPPIADEVGLPPLPIVANQQSAHGATLTSSFRDYLLSRSVMPESPTDLSFASQSDDFESSNEILERSESKMSESLLHVLDGNVPPVETEGEGHGTVQPASVVNTKPIGELDETDL</sequence>
<dbReference type="HOGENOM" id="CLU_012061_1_0_1"/>
<feature type="compositionally biased region" description="Basic and acidic residues" evidence="2">
    <location>
        <begin position="518"/>
        <end position="528"/>
    </location>
</feature>
<feature type="region of interest" description="Disordered" evidence="2">
    <location>
        <begin position="1020"/>
        <end position="1053"/>
    </location>
</feature>
<dbReference type="Proteomes" id="UP000000673">
    <property type="component" value="Unassembled WGS sequence"/>
</dbReference>
<evidence type="ECO:0000313" key="4">
    <source>
        <dbReference type="EMBL" id="ETN58024.1"/>
    </source>
</evidence>
<feature type="compositionally biased region" description="Polar residues" evidence="2">
    <location>
        <begin position="836"/>
        <end position="859"/>
    </location>
</feature>
<reference evidence="5" key="4">
    <citation type="submission" date="2015-06" db="UniProtKB">
        <authorList>
            <consortium name="EnsemblMetazoa"/>
        </authorList>
    </citation>
    <scope>IDENTIFICATION</scope>
</reference>
<organism evidence="4">
    <name type="scientific">Anopheles darlingi</name>
    <name type="common">Mosquito</name>
    <dbReference type="NCBI Taxonomy" id="43151"/>
    <lineage>
        <taxon>Eukaryota</taxon>
        <taxon>Metazoa</taxon>
        <taxon>Ecdysozoa</taxon>
        <taxon>Arthropoda</taxon>
        <taxon>Hexapoda</taxon>
        <taxon>Insecta</taxon>
        <taxon>Pterygota</taxon>
        <taxon>Neoptera</taxon>
        <taxon>Endopterygota</taxon>
        <taxon>Diptera</taxon>
        <taxon>Nematocera</taxon>
        <taxon>Culicoidea</taxon>
        <taxon>Culicidae</taxon>
        <taxon>Anophelinae</taxon>
        <taxon>Anopheles</taxon>
    </lineage>
</organism>
<feature type="region of interest" description="Disordered" evidence="2">
    <location>
        <begin position="876"/>
        <end position="912"/>
    </location>
</feature>
<feature type="region of interest" description="Disordered" evidence="2">
    <location>
        <begin position="833"/>
        <end position="859"/>
    </location>
</feature>
<evidence type="ECO:0000313" key="6">
    <source>
        <dbReference type="Proteomes" id="UP000000673"/>
    </source>
</evidence>
<feature type="compositionally biased region" description="Polar residues" evidence="2">
    <location>
        <begin position="419"/>
        <end position="439"/>
    </location>
</feature>
<dbReference type="FunFam" id="1.10.555.10:FF:000056">
    <property type="entry name" value="AGAP001687-PB"/>
    <property type="match status" value="1"/>
</dbReference>
<feature type="compositionally biased region" description="Polar residues" evidence="2">
    <location>
        <begin position="885"/>
        <end position="895"/>
    </location>
</feature>
<dbReference type="SUPFAM" id="SSF48350">
    <property type="entry name" value="GTPase activation domain, GAP"/>
    <property type="match status" value="1"/>
</dbReference>
<dbReference type="STRING" id="43151.W5J5I4"/>
<feature type="domain" description="Rho-GAP" evidence="3">
    <location>
        <begin position="86"/>
        <end position="278"/>
    </location>
</feature>
<name>W5J5I4_ANODA</name>
<feature type="compositionally biased region" description="Acidic residues" evidence="2">
    <location>
        <begin position="898"/>
        <end position="907"/>
    </location>
</feature>
<reference evidence="4" key="3">
    <citation type="journal article" date="2013" name="Nucleic Acids Res.">
        <title>The genome of Anopheles darlingi, the main neotropical malaria vector.</title>
        <authorList>
            <person name="Marinotti O."/>
            <person name="Cerqueira G.C."/>
            <person name="de Almeida L.G."/>
            <person name="Ferro M.I."/>
            <person name="Loreto E.L."/>
            <person name="Zaha A."/>
            <person name="Teixeira S.M."/>
            <person name="Wespiser A.R."/>
            <person name="Almeida E Silva A."/>
            <person name="Schlindwein A.D."/>
            <person name="Pacheco A.C."/>
            <person name="Silva A.L."/>
            <person name="Graveley B.R."/>
            <person name="Walenz B.P."/>
            <person name="Lima Bde A."/>
            <person name="Ribeiro C.A."/>
            <person name="Nunes-Silva C.G."/>
            <person name="de Carvalho C.R."/>
            <person name="Soares C.M."/>
            <person name="de Menezes C.B."/>
            <person name="Matiolli C."/>
            <person name="Caffrey D."/>
            <person name="Araujo D.A."/>
            <person name="de Oliveira D.M."/>
            <person name="Golenbock D."/>
            <person name="Grisard E.C."/>
            <person name="Fantinatti-Garboggini F."/>
            <person name="de Carvalho F.M."/>
            <person name="Barcellos F.G."/>
            <person name="Prosdocimi F."/>
            <person name="May G."/>
            <person name="Azevedo Junior G.M."/>
            <person name="Guimaraes G.M."/>
            <person name="Goldman G.H."/>
            <person name="Padilha I.Q."/>
            <person name="Batista Jda S."/>
            <person name="Ferro J.A."/>
            <person name="Ribeiro J.M."/>
            <person name="Fietto J.L."/>
            <person name="Dabbas K.M."/>
            <person name="Cerdeira L."/>
            <person name="Agnez-Lima L.F."/>
            <person name="Brocchi M."/>
            <person name="de Carvalho M.O."/>
            <person name="Teixeira Mde M."/>
            <person name="Diniz Maia Mde M."/>
            <person name="Goldman M.H."/>
            <person name="Cruz Schneider M.P."/>
            <person name="Felipe M.S."/>
            <person name="Hungria M."/>
            <person name="Nicolas M.F."/>
            <person name="Pereira M."/>
            <person name="Montes M.A."/>
            <person name="Cantao M.E."/>
            <person name="Vincentz M."/>
            <person name="Rafael M.S."/>
            <person name="Silverman N."/>
            <person name="Stoco P.H."/>
            <person name="Souza R.C."/>
            <person name="Vicentini R."/>
            <person name="Gazzinelli R.T."/>
            <person name="Neves Rde O."/>
            <person name="Silva R."/>
            <person name="Astolfi-Filho S."/>
            <person name="Maciel T.E."/>
            <person name="Urmenyi T.P."/>
            <person name="Tadei W.P."/>
            <person name="Camargo E.P."/>
            <person name="de Vasconcelos A.T."/>
        </authorList>
    </citation>
    <scope>NUCLEOTIDE SEQUENCE</scope>
</reference>
<evidence type="ECO:0000259" key="3">
    <source>
        <dbReference type="PROSITE" id="PS50238"/>
    </source>
</evidence>
<feature type="compositionally biased region" description="Low complexity" evidence="2">
    <location>
        <begin position="454"/>
        <end position="510"/>
    </location>
</feature>
<feature type="compositionally biased region" description="Gly residues" evidence="2">
    <location>
        <begin position="380"/>
        <end position="391"/>
    </location>
</feature>
<feature type="compositionally biased region" description="Basic and acidic residues" evidence="2">
    <location>
        <begin position="757"/>
        <end position="771"/>
    </location>
</feature>
<evidence type="ECO:0000256" key="1">
    <source>
        <dbReference type="ARBA" id="ARBA00022468"/>
    </source>
</evidence>
<reference evidence="4" key="2">
    <citation type="submission" date="2010-05" db="EMBL/GenBank/DDBJ databases">
        <authorList>
            <person name="Almeida L.G."/>
            <person name="Nicolas M.F."/>
            <person name="Souza R.C."/>
            <person name="Vasconcelos A.T.R."/>
        </authorList>
    </citation>
    <scope>NUCLEOTIDE SEQUENCE</scope>
</reference>
<dbReference type="FunCoup" id="W5J5I4">
    <property type="interactions" value="141"/>
</dbReference>
<evidence type="ECO:0000313" key="5">
    <source>
        <dbReference type="EnsemblMetazoa" id="ADAC010400-PA"/>
    </source>
</evidence>
<dbReference type="AlphaFoldDB" id="W5J5I4"/>
<feature type="compositionally biased region" description="Basic and acidic residues" evidence="2">
    <location>
        <begin position="548"/>
        <end position="565"/>
    </location>
</feature>